<evidence type="ECO:0000256" key="12">
    <source>
        <dbReference type="ARBA" id="ARBA00023063"/>
    </source>
</evidence>
<comment type="cofactor">
    <cofactor evidence="2">
        <name>[4Fe-4S] cluster</name>
        <dbReference type="ChEBI" id="CHEBI:49883"/>
    </cofactor>
</comment>
<sequence>MTNSINELMASNVIFITGSNTTESHPVIGAKIRQAKKRGAKIIVAEPRAIEITADAEIFLQITPGTNIALYNGLMSTIINEGLQDVEYIKERTENYDELVATLADFSPEKAAEICGVSAEDIKAAARMYAEAAKGAIVYCMGVTQHSSGTEGVMSLANLALLCGNIGIESGGINPLRGQNNVQGACDMGGLPGTYPGYQKVTDAEVKAKFQKAWGVELSDKPGMTLTEIVDKAGHGEIKVLYIMGENPMVSDPDLTHVEKALSNTEFLVVQDIFLTETAQMADVVLPAATFAEKNGTFVNTERRVQRVRKAIEPVGNCKPDWVILSDLLNRLGIEKTYAAAEEIFTELASVTPSYGGINYARLEKLGSLQWPCPTTDHPGTRFLHAGQCARGPGLFKPAVFKPSAELPCAEYPLVMTTGRVLYHYHTRTMTGKEAGLNQMCPESFVEINPTLARKLGIANGDKVAVSTRRGRVEVTAKLTNILKENVIFMPFHFADGSANTLTNPALDPIAKIPEYKSCAARVEKI</sequence>
<comment type="catalytic activity">
    <reaction evidence="13">
        <text>2 Fe(II)-[cytochrome] + nitrate + 2 H(+) = 2 Fe(III)-[cytochrome] + nitrite + H2O</text>
        <dbReference type="Rhea" id="RHEA:12909"/>
        <dbReference type="Rhea" id="RHEA-COMP:11777"/>
        <dbReference type="Rhea" id="RHEA-COMP:11778"/>
        <dbReference type="ChEBI" id="CHEBI:15377"/>
        <dbReference type="ChEBI" id="CHEBI:15378"/>
        <dbReference type="ChEBI" id="CHEBI:16301"/>
        <dbReference type="ChEBI" id="CHEBI:17632"/>
        <dbReference type="ChEBI" id="CHEBI:29033"/>
        <dbReference type="ChEBI" id="CHEBI:29034"/>
        <dbReference type="EC" id="1.9.6.1"/>
    </reaction>
</comment>
<evidence type="ECO:0000313" key="18">
    <source>
        <dbReference type="EMBL" id="APG27567.1"/>
    </source>
</evidence>
<proteinExistence type="predicted"/>
<evidence type="ECO:0000256" key="5">
    <source>
        <dbReference type="ARBA" id="ARBA00022723"/>
    </source>
</evidence>
<evidence type="ECO:0000256" key="9">
    <source>
        <dbReference type="ARBA" id="ARBA00023002"/>
    </source>
</evidence>
<comment type="cofactor">
    <cofactor evidence="1">
        <name>Mo-bis(molybdopterin guanine dinucleotide)</name>
        <dbReference type="ChEBI" id="CHEBI:60539"/>
    </cofactor>
</comment>
<dbReference type="EMBL" id="CP015519">
    <property type="protein sequence ID" value="APG27567.1"/>
    <property type="molecule type" value="Genomic_DNA"/>
</dbReference>
<dbReference type="GO" id="GO:0016020">
    <property type="term" value="C:membrane"/>
    <property type="evidence" value="ECO:0007669"/>
    <property type="project" value="TreeGrafter"/>
</dbReference>
<dbReference type="STRING" id="1842532.A7E78_06785"/>
<dbReference type="Gene3D" id="2.40.40.20">
    <property type="match status" value="1"/>
</dbReference>
<keyword evidence="19" id="KW-1185">Reference proteome</keyword>
<dbReference type="GO" id="GO:0003954">
    <property type="term" value="F:NADH dehydrogenase activity"/>
    <property type="evidence" value="ECO:0007669"/>
    <property type="project" value="TreeGrafter"/>
</dbReference>
<evidence type="ECO:0000256" key="2">
    <source>
        <dbReference type="ARBA" id="ARBA00001966"/>
    </source>
</evidence>
<dbReference type="KEGG" id="pef:A7E78_06785"/>
<dbReference type="InterPro" id="IPR041925">
    <property type="entry name" value="CT_Formate-Dh_H"/>
</dbReference>
<evidence type="ECO:0000313" key="19">
    <source>
        <dbReference type="Proteomes" id="UP000182517"/>
    </source>
</evidence>
<evidence type="ECO:0000256" key="4">
    <source>
        <dbReference type="ARBA" id="ARBA00022505"/>
    </source>
</evidence>
<dbReference type="Pfam" id="PF01568">
    <property type="entry name" value="Molydop_binding"/>
    <property type="match status" value="1"/>
</dbReference>
<feature type="domain" description="Molybdopterin oxidoreductase" evidence="16">
    <location>
        <begin position="1"/>
        <end position="330"/>
    </location>
</feature>
<evidence type="ECO:0000259" key="16">
    <source>
        <dbReference type="Pfam" id="PF00384"/>
    </source>
</evidence>
<dbReference type="GO" id="GO:0043546">
    <property type="term" value="F:molybdopterin cofactor binding"/>
    <property type="evidence" value="ECO:0007669"/>
    <property type="project" value="InterPro"/>
</dbReference>
<evidence type="ECO:0000256" key="8">
    <source>
        <dbReference type="ARBA" id="ARBA00022982"/>
    </source>
</evidence>
<dbReference type="GO" id="GO:0050140">
    <property type="term" value="F:nitrate reductase (cytochrome) activity"/>
    <property type="evidence" value="ECO:0007669"/>
    <property type="project" value="UniProtKB-EC"/>
</dbReference>
<dbReference type="GO" id="GO:0051539">
    <property type="term" value="F:4 iron, 4 sulfur cluster binding"/>
    <property type="evidence" value="ECO:0007669"/>
    <property type="project" value="UniProtKB-KW"/>
</dbReference>
<name>A0A1L3GNQ9_9BACT</name>
<evidence type="ECO:0000256" key="7">
    <source>
        <dbReference type="ARBA" id="ARBA00022764"/>
    </source>
</evidence>
<evidence type="ECO:0000256" key="14">
    <source>
        <dbReference type="ARBA" id="ARBA00055000"/>
    </source>
</evidence>
<keyword evidence="6" id="KW-0732">Signal</keyword>
<keyword evidence="8" id="KW-0813">Transport</keyword>
<dbReference type="InterPro" id="IPR006657">
    <property type="entry name" value="MoPterin_dinucl-bd_dom"/>
</dbReference>
<evidence type="ECO:0000256" key="15">
    <source>
        <dbReference type="ARBA" id="ARBA00067026"/>
    </source>
</evidence>
<evidence type="ECO:0000256" key="11">
    <source>
        <dbReference type="ARBA" id="ARBA00023014"/>
    </source>
</evidence>
<dbReference type="InterPro" id="IPR006655">
    <property type="entry name" value="Mopterin_OxRdtase_prok_CS"/>
</dbReference>
<dbReference type="GO" id="GO:0046872">
    <property type="term" value="F:metal ion binding"/>
    <property type="evidence" value="ECO:0007669"/>
    <property type="project" value="UniProtKB-KW"/>
</dbReference>
<organism evidence="18 19">
    <name type="scientific">Syntrophotalea acetylenivorans</name>
    <dbReference type="NCBI Taxonomy" id="1842532"/>
    <lineage>
        <taxon>Bacteria</taxon>
        <taxon>Pseudomonadati</taxon>
        <taxon>Thermodesulfobacteriota</taxon>
        <taxon>Desulfuromonadia</taxon>
        <taxon>Desulfuromonadales</taxon>
        <taxon>Syntrophotaleaceae</taxon>
        <taxon>Syntrophotalea</taxon>
    </lineage>
</organism>
<dbReference type="InterPro" id="IPR006656">
    <property type="entry name" value="Mopterin_OxRdtase"/>
</dbReference>
<dbReference type="SUPFAM" id="SSF50692">
    <property type="entry name" value="ADC-like"/>
    <property type="match status" value="1"/>
</dbReference>
<dbReference type="PANTHER" id="PTHR43105:SF14">
    <property type="entry name" value="FORMATE DEHYDROGENASE H"/>
    <property type="match status" value="1"/>
</dbReference>
<dbReference type="AlphaFoldDB" id="A0A1L3GNQ9"/>
<dbReference type="InterPro" id="IPR009010">
    <property type="entry name" value="Asp_de-COase-like_dom_sf"/>
</dbReference>
<protein>
    <recommendedName>
        <fullName evidence="15">nitrate reductase (cytochrome)</fullName>
        <ecNumber evidence="15">1.9.6.1</ecNumber>
    </recommendedName>
</protein>
<dbReference type="SUPFAM" id="SSF53706">
    <property type="entry name" value="Formate dehydrogenase/DMSO reductase, domains 1-3"/>
    <property type="match status" value="1"/>
</dbReference>
<keyword evidence="10" id="KW-0408">Iron</keyword>
<dbReference type="GO" id="GO:0022904">
    <property type="term" value="P:respiratory electron transport chain"/>
    <property type="evidence" value="ECO:0007669"/>
    <property type="project" value="TreeGrafter"/>
</dbReference>
<dbReference type="FunFam" id="2.40.40.20:FF:000005">
    <property type="entry name" value="Periplasmic nitrate reductase"/>
    <property type="match status" value="1"/>
</dbReference>
<keyword evidence="7" id="KW-0574">Periplasm</keyword>
<keyword evidence="3" id="KW-0004">4Fe-4S</keyword>
<feature type="domain" description="Molybdopterin dinucleotide-binding" evidence="17">
    <location>
        <begin position="414"/>
        <end position="520"/>
    </location>
</feature>
<evidence type="ECO:0000256" key="3">
    <source>
        <dbReference type="ARBA" id="ARBA00022485"/>
    </source>
</evidence>
<dbReference type="PANTHER" id="PTHR43105">
    <property type="entry name" value="RESPIRATORY NITRATE REDUCTASE"/>
    <property type="match status" value="1"/>
</dbReference>
<keyword evidence="12" id="KW-0534">Nitrate assimilation</keyword>
<dbReference type="PROSITE" id="PS00490">
    <property type="entry name" value="MOLYBDOPTERIN_PROK_2"/>
    <property type="match status" value="1"/>
</dbReference>
<keyword evidence="8" id="KW-0249">Electron transport</keyword>
<evidence type="ECO:0000256" key="13">
    <source>
        <dbReference type="ARBA" id="ARBA00052176"/>
    </source>
</evidence>
<accession>A0A1L3GNQ9</accession>
<dbReference type="EC" id="1.9.6.1" evidence="15"/>
<dbReference type="Proteomes" id="UP000182517">
    <property type="component" value="Chromosome"/>
</dbReference>
<dbReference type="GO" id="GO:0042128">
    <property type="term" value="P:nitrate assimilation"/>
    <property type="evidence" value="ECO:0007669"/>
    <property type="project" value="UniProtKB-KW"/>
</dbReference>
<comment type="function">
    <text evidence="14">Catalytic subunit of the periplasmic nitrate reductase complex NapAB. Receives electrons from NapB and catalyzes the reduction of nitrate to nitrite.</text>
</comment>
<dbReference type="Gene3D" id="3.40.228.10">
    <property type="entry name" value="Dimethylsulfoxide Reductase, domain 2"/>
    <property type="match status" value="1"/>
</dbReference>
<evidence type="ECO:0000256" key="1">
    <source>
        <dbReference type="ARBA" id="ARBA00001942"/>
    </source>
</evidence>
<keyword evidence="11" id="KW-0411">Iron-sulfur</keyword>
<dbReference type="CDD" id="cd02790">
    <property type="entry name" value="MopB_CT_Formate-Dh_H"/>
    <property type="match status" value="1"/>
</dbReference>
<dbReference type="InterPro" id="IPR050123">
    <property type="entry name" value="Prok_molybdopt-oxidoreductase"/>
</dbReference>
<evidence type="ECO:0000256" key="10">
    <source>
        <dbReference type="ARBA" id="ARBA00023004"/>
    </source>
</evidence>
<keyword evidence="5" id="KW-0479">Metal-binding</keyword>
<keyword evidence="9" id="KW-0560">Oxidoreductase</keyword>
<keyword evidence="4" id="KW-0500">Molybdenum</keyword>
<evidence type="ECO:0000256" key="6">
    <source>
        <dbReference type="ARBA" id="ARBA00022729"/>
    </source>
</evidence>
<gene>
    <name evidence="18" type="ORF">A7E78_06785</name>
</gene>
<evidence type="ECO:0000259" key="17">
    <source>
        <dbReference type="Pfam" id="PF01568"/>
    </source>
</evidence>
<reference evidence="18 19" key="1">
    <citation type="journal article" date="2017" name="Genome Announc.">
        <title>Complete Genome Sequences of Two Acetylene-Fermenting Pelobacter acetylenicus Strains.</title>
        <authorList>
            <person name="Sutton J.M."/>
            <person name="Baesman S.M."/>
            <person name="Fierst J.L."/>
            <person name="Poret-Peterson A.T."/>
            <person name="Oremland R.S."/>
            <person name="Dunlap D.S."/>
            <person name="Akob D.M."/>
        </authorList>
    </citation>
    <scope>NUCLEOTIDE SEQUENCE [LARGE SCALE GENOMIC DNA]</scope>
    <source>
        <strain evidence="18 19">SFB93</strain>
    </source>
</reference>
<dbReference type="Pfam" id="PF00384">
    <property type="entry name" value="Molybdopterin"/>
    <property type="match status" value="1"/>
</dbReference>
<dbReference type="Gene3D" id="3.40.50.740">
    <property type="match status" value="1"/>
</dbReference>